<dbReference type="RefSeq" id="WP_229224931.1">
    <property type="nucleotide sequence ID" value="NZ_JAHTGR010000010.1"/>
</dbReference>
<dbReference type="Pfam" id="PF07715">
    <property type="entry name" value="Plug"/>
    <property type="match status" value="1"/>
</dbReference>
<dbReference type="Gene3D" id="2.40.170.20">
    <property type="entry name" value="TonB-dependent receptor, beta-barrel domain"/>
    <property type="match status" value="1"/>
</dbReference>
<keyword evidence="6" id="KW-0472">Membrane</keyword>
<dbReference type="PANTHER" id="PTHR30069">
    <property type="entry name" value="TONB-DEPENDENT OUTER MEMBRANE RECEPTOR"/>
    <property type="match status" value="1"/>
</dbReference>
<dbReference type="InterPro" id="IPR039426">
    <property type="entry name" value="TonB-dep_rcpt-like"/>
</dbReference>
<name>A0ABT1GR50_9BURK</name>
<sequence length="1004" mass="108691">MKKSTHRARMTLVAHALALAFGGALLSGGLVAPAYAQSNATGTIFGQIANPKGASVVLENTATGARRIVHPDASGRYQATSMQPGIYKVMLMRGDQVERTLEVEALIGQGVEASFDAIQAVTVSSRRRSIDVSNTNNGAVFTARELAALPVAQSLSGIIQLAPGTSRGNPRIGGDSFGGAGVSENSYYINGFPVTNVYKQIGSTTLPFFAIAQAQILQGGYSAEFGRSTGGVVNITTKSGTNHWDAGAVLQYTPNWLRAKPEDTYYPQTGANPATDGKLLTYRGANNATDVFGSVYVGGPLIKDKLFMFANLEQDRFTTGYISKDSDATNKTNGWTERETRTPRYLLKLDYNISDDHRLEFTQIHDEYKKAQQNYGFSYATLQRNNTRAGGVTGDAAITNDSILKYTGYLGDRLTVTALAGRFKSTYPQSTEGYVPGVYQVSAPVNAQVPGLSYNNPQTIGGTIQVANAEDKQSTLRLDVEYKLGDHALRAGVDHNNVSSINGSSLAGGGSWIYSRASNPNSTVPGGRSPASGGGYGAQGYYVNEYHQSDSASPHTDQSAQYVQDRWQITNTLLLDLGLRNEQFTNKNSFGVPYAEQRHMLAPRLGASWDARGDSSMKLFANAGRYHLQIPTSVALRLAGNPIHIDHYFTYTGVDPKTGVPTGLNEISPPVSGGNEWGQAKDPHQVAASSLGATYQDELALGIEAALTPAYTAGAKFTYRTLRNTIEDWCDQRPVDAWAKRNNVDASKYNMPCLLINPGRDNTLVLDLRRDGKLVTVPLTADDMGLPKVQRIYTALDFFLEHPLRDGWYGKVNYTLSRSRGNMEGQVASDIGQADLAATTAYDYPELMTGANGLLPNNHTQVLKAYGYYELTPEWRVGGNLNIATGAPKSCIGNLPKALDVNNNPAGWYGSATFYCDEKLAPRGSAGTLPTDVRLALNATYMPRWLKGLSLKADVFNLLNQQTDLATQPGYNSGPGTVSAYYNQVLGRAPERQVRFTAEYNHRF</sequence>
<keyword evidence="4" id="KW-1134">Transmembrane beta strand</keyword>
<dbReference type="InterPro" id="IPR012910">
    <property type="entry name" value="Plug_dom"/>
</dbReference>
<protein>
    <submittedName>
        <fullName evidence="11">Outer membrane receptor protein involved in Fe transport</fullName>
    </submittedName>
</protein>
<dbReference type="InterPro" id="IPR037066">
    <property type="entry name" value="Plug_dom_sf"/>
</dbReference>
<keyword evidence="7 11" id="KW-0675">Receptor</keyword>
<comment type="subcellular location">
    <subcellularLocation>
        <location evidence="1">Cell outer membrane</location>
        <topology evidence="1">Multi-pass membrane protein</topology>
    </subcellularLocation>
</comment>
<evidence type="ECO:0000256" key="7">
    <source>
        <dbReference type="ARBA" id="ARBA00023170"/>
    </source>
</evidence>
<evidence type="ECO:0000313" key="12">
    <source>
        <dbReference type="Proteomes" id="UP001162889"/>
    </source>
</evidence>
<dbReference type="PANTHER" id="PTHR30069:SF46">
    <property type="entry name" value="OAR PROTEIN"/>
    <property type="match status" value="1"/>
</dbReference>
<evidence type="ECO:0000256" key="2">
    <source>
        <dbReference type="ARBA" id="ARBA00009810"/>
    </source>
</evidence>
<keyword evidence="5" id="KW-0812">Transmembrane</keyword>
<evidence type="ECO:0000313" key="11">
    <source>
        <dbReference type="EMBL" id="MCP2010149.1"/>
    </source>
</evidence>
<dbReference type="InterPro" id="IPR036942">
    <property type="entry name" value="Beta-barrel_TonB_sf"/>
</dbReference>
<evidence type="ECO:0000259" key="9">
    <source>
        <dbReference type="Pfam" id="PF07715"/>
    </source>
</evidence>
<dbReference type="Gene3D" id="2.170.130.10">
    <property type="entry name" value="TonB-dependent receptor, plug domain"/>
    <property type="match status" value="1"/>
</dbReference>
<dbReference type="InterPro" id="IPR057601">
    <property type="entry name" value="Oar-like_b-barrel"/>
</dbReference>
<evidence type="ECO:0000256" key="8">
    <source>
        <dbReference type="ARBA" id="ARBA00023237"/>
    </source>
</evidence>
<reference evidence="11" key="1">
    <citation type="submission" date="2022-03" db="EMBL/GenBank/DDBJ databases">
        <title>Genome Encyclopedia of Bacteria and Archaea VI: Functional Genomics of Type Strains.</title>
        <authorList>
            <person name="Whitman W."/>
        </authorList>
    </citation>
    <scope>NUCLEOTIDE SEQUENCE</scope>
    <source>
        <strain evidence="11">HSC-15S17</strain>
    </source>
</reference>
<evidence type="ECO:0000256" key="4">
    <source>
        <dbReference type="ARBA" id="ARBA00022452"/>
    </source>
</evidence>
<evidence type="ECO:0000256" key="3">
    <source>
        <dbReference type="ARBA" id="ARBA00022448"/>
    </source>
</evidence>
<dbReference type="Proteomes" id="UP001162889">
    <property type="component" value="Unassembled WGS sequence"/>
</dbReference>
<keyword evidence="3" id="KW-0813">Transport</keyword>
<comment type="caution">
    <text evidence="11">The sequence shown here is derived from an EMBL/GenBank/DDBJ whole genome shotgun (WGS) entry which is preliminary data.</text>
</comment>
<dbReference type="Pfam" id="PF25183">
    <property type="entry name" value="OMP_b-brl_4"/>
    <property type="match status" value="1"/>
</dbReference>
<keyword evidence="12" id="KW-1185">Reference proteome</keyword>
<evidence type="ECO:0000256" key="1">
    <source>
        <dbReference type="ARBA" id="ARBA00004571"/>
    </source>
</evidence>
<evidence type="ECO:0000256" key="5">
    <source>
        <dbReference type="ARBA" id="ARBA00022692"/>
    </source>
</evidence>
<dbReference type="EMBL" id="JALJZU010000007">
    <property type="protein sequence ID" value="MCP2010149.1"/>
    <property type="molecule type" value="Genomic_DNA"/>
</dbReference>
<organism evidence="11 12">
    <name type="scientific">Duganella violaceipulchra</name>
    <dbReference type="NCBI Taxonomy" id="2849652"/>
    <lineage>
        <taxon>Bacteria</taxon>
        <taxon>Pseudomonadati</taxon>
        <taxon>Pseudomonadota</taxon>
        <taxon>Betaproteobacteria</taxon>
        <taxon>Burkholderiales</taxon>
        <taxon>Oxalobacteraceae</taxon>
        <taxon>Telluria group</taxon>
        <taxon>Duganella</taxon>
    </lineage>
</organism>
<evidence type="ECO:0000256" key="6">
    <source>
        <dbReference type="ARBA" id="ARBA00023136"/>
    </source>
</evidence>
<evidence type="ECO:0000259" key="10">
    <source>
        <dbReference type="Pfam" id="PF25183"/>
    </source>
</evidence>
<accession>A0ABT1GR50</accession>
<keyword evidence="8" id="KW-0998">Cell outer membrane</keyword>
<feature type="domain" description="TonB-dependent transporter Oar-like beta-barrel" evidence="10">
    <location>
        <begin position="329"/>
        <end position="871"/>
    </location>
</feature>
<gene>
    <name evidence="11" type="ORF">L1274_003881</name>
</gene>
<feature type="domain" description="TonB-dependent receptor plug" evidence="9">
    <location>
        <begin position="139"/>
        <end position="232"/>
    </location>
</feature>
<dbReference type="SUPFAM" id="SSF56935">
    <property type="entry name" value="Porins"/>
    <property type="match status" value="1"/>
</dbReference>
<comment type="similarity">
    <text evidence="2">Belongs to the TonB-dependent receptor family.</text>
</comment>
<proteinExistence type="inferred from homology"/>